<dbReference type="EMBL" id="JAJSOF020000037">
    <property type="protein sequence ID" value="KAJ4428361.1"/>
    <property type="molecule type" value="Genomic_DNA"/>
</dbReference>
<gene>
    <name evidence="1" type="ORF">ANN_24380</name>
</gene>
<evidence type="ECO:0000313" key="1">
    <source>
        <dbReference type="EMBL" id="KAJ4428361.1"/>
    </source>
</evidence>
<dbReference type="Proteomes" id="UP001148838">
    <property type="component" value="Unassembled WGS sequence"/>
</dbReference>
<sequence>MEYGKVQCTILKYSKRNGVKVQQWKWSTSTRKRIFEHEFSLPVTMFEQNRGCSKGYVRTLCDNVMPASKLGDPTLNTCCEYSTGFRQDATNGGIFAVEVVEMLRTNHADDELIAIKFAKYRHETGFVGYKENNTLAAEECNIVCNILKHFH</sequence>
<proteinExistence type="predicted"/>
<protein>
    <submittedName>
        <fullName evidence="1">Uncharacterized protein</fullName>
    </submittedName>
</protein>
<keyword evidence="2" id="KW-1185">Reference proteome</keyword>
<accession>A0ABQ8S3B7</accession>
<evidence type="ECO:0000313" key="2">
    <source>
        <dbReference type="Proteomes" id="UP001148838"/>
    </source>
</evidence>
<comment type="caution">
    <text evidence="1">The sequence shown here is derived from an EMBL/GenBank/DDBJ whole genome shotgun (WGS) entry which is preliminary data.</text>
</comment>
<reference evidence="1 2" key="1">
    <citation type="journal article" date="2022" name="Allergy">
        <title>Genome assembly and annotation of Periplaneta americana reveal a comprehensive cockroach allergen profile.</title>
        <authorList>
            <person name="Wang L."/>
            <person name="Xiong Q."/>
            <person name="Saelim N."/>
            <person name="Wang L."/>
            <person name="Nong W."/>
            <person name="Wan A.T."/>
            <person name="Shi M."/>
            <person name="Liu X."/>
            <person name="Cao Q."/>
            <person name="Hui J.H.L."/>
            <person name="Sookrung N."/>
            <person name="Leung T.F."/>
            <person name="Tungtrongchitr A."/>
            <person name="Tsui S.K.W."/>
        </authorList>
    </citation>
    <scope>NUCLEOTIDE SEQUENCE [LARGE SCALE GENOMIC DNA]</scope>
    <source>
        <strain evidence="1">PWHHKU_190912</strain>
    </source>
</reference>
<name>A0ABQ8S3B7_PERAM</name>
<organism evidence="1 2">
    <name type="scientific">Periplaneta americana</name>
    <name type="common">American cockroach</name>
    <name type="synonym">Blatta americana</name>
    <dbReference type="NCBI Taxonomy" id="6978"/>
    <lineage>
        <taxon>Eukaryota</taxon>
        <taxon>Metazoa</taxon>
        <taxon>Ecdysozoa</taxon>
        <taxon>Arthropoda</taxon>
        <taxon>Hexapoda</taxon>
        <taxon>Insecta</taxon>
        <taxon>Pterygota</taxon>
        <taxon>Neoptera</taxon>
        <taxon>Polyneoptera</taxon>
        <taxon>Dictyoptera</taxon>
        <taxon>Blattodea</taxon>
        <taxon>Blattoidea</taxon>
        <taxon>Blattidae</taxon>
        <taxon>Blattinae</taxon>
        <taxon>Periplaneta</taxon>
    </lineage>
</organism>